<evidence type="ECO:0000313" key="7">
    <source>
        <dbReference type="EMBL" id="KZT71457.1"/>
    </source>
</evidence>
<dbReference type="EMBL" id="KV429045">
    <property type="protein sequence ID" value="KZT71457.1"/>
    <property type="molecule type" value="Genomic_DNA"/>
</dbReference>
<organism evidence="7 8">
    <name type="scientific">Daedalea quercina L-15889</name>
    <dbReference type="NCBI Taxonomy" id="1314783"/>
    <lineage>
        <taxon>Eukaryota</taxon>
        <taxon>Fungi</taxon>
        <taxon>Dikarya</taxon>
        <taxon>Basidiomycota</taxon>
        <taxon>Agaricomycotina</taxon>
        <taxon>Agaricomycetes</taxon>
        <taxon>Polyporales</taxon>
        <taxon>Fomitopsis</taxon>
    </lineage>
</organism>
<accession>A0A165S2P2</accession>
<evidence type="ECO:0000256" key="5">
    <source>
        <dbReference type="SAM" id="MobiDB-lite"/>
    </source>
</evidence>
<dbReference type="PANTHER" id="PTHR15549">
    <property type="entry name" value="PAIRED IMMUNOGLOBULIN-LIKE TYPE 2 RECEPTOR"/>
    <property type="match status" value="1"/>
</dbReference>
<dbReference type="OrthoDB" id="3265734at2759"/>
<dbReference type="Proteomes" id="UP000076727">
    <property type="component" value="Unassembled WGS sequence"/>
</dbReference>
<evidence type="ECO:0000313" key="8">
    <source>
        <dbReference type="Proteomes" id="UP000076727"/>
    </source>
</evidence>
<dbReference type="PANTHER" id="PTHR15549:SF26">
    <property type="entry name" value="AXIAL BUDDING PATTERN PROTEIN 2-RELATED"/>
    <property type="match status" value="1"/>
</dbReference>
<evidence type="ECO:0000256" key="3">
    <source>
        <dbReference type="ARBA" id="ARBA00022989"/>
    </source>
</evidence>
<feature type="transmembrane region" description="Helical" evidence="6">
    <location>
        <begin position="150"/>
        <end position="173"/>
    </location>
</feature>
<evidence type="ECO:0000256" key="2">
    <source>
        <dbReference type="ARBA" id="ARBA00022692"/>
    </source>
</evidence>
<keyword evidence="8" id="KW-1185">Reference proteome</keyword>
<name>A0A165S2P2_9APHY</name>
<feature type="compositionally biased region" description="Low complexity" evidence="5">
    <location>
        <begin position="246"/>
        <end position="261"/>
    </location>
</feature>
<dbReference type="GO" id="GO:0071944">
    <property type="term" value="C:cell periphery"/>
    <property type="evidence" value="ECO:0007669"/>
    <property type="project" value="UniProtKB-ARBA"/>
</dbReference>
<evidence type="ECO:0008006" key="9">
    <source>
        <dbReference type="Google" id="ProtNLM"/>
    </source>
</evidence>
<feature type="region of interest" description="Disordered" evidence="5">
    <location>
        <begin position="244"/>
        <end position="282"/>
    </location>
</feature>
<feature type="region of interest" description="Disordered" evidence="5">
    <location>
        <begin position="297"/>
        <end position="331"/>
    </location>
</feature>
<proteinExistence type="predicted"/>
<dbReference type="InterPro" id="IPR051694">
    <property type="entry name" value="Immunoregulatory_rcpt-like"/>
</dbReference>
<keyword evidence="3 6" id="KW-1133">Transmembrane helix</keyword>
<keyword evidence="4 6" id="KW-0472">Membrane</keyword>
<evidence type="ECO:0000256" key="4">
    <source>
        <dbReference type="ARBA" id="ARBA00023136"/>
    </source>
</evidence>
<dbReference type="GO" id="GO:0016020">
    <property type="term" value="C:membrane"/>
    <property type="evidence" value="ECO:0007669"/>
    <property type="project" value="UniProtKB-SubCell"/>
</dbReference>
<reference evidence="7 8" key="1">
    <citation type="journal article" date="2016" name="Mol. Biol. Evol.">
        <title>Comparative Genomics of Early-Diverging Mushroom-Forming Fungi Provides Insights into the Origins of Lignocellulose Decay Capabilities.</title>
        <authorList>
            <person name="Nagy L.G."/>
            <person name="Riley R."/>
            <person name="Tritt A."/>
            <person name="Adam C."/>
            <person name="Daum C."/>
            <person name="Floudas D."/>
            <person name="Sun H."/>
            <person name="Yadav J.S."/>
            <person name="Pangilinan J."/>
            <person name="Larsson K.H."/>
            <person name="Matsuura K."/>
            <person name="Barry K."/>
            <person name="Labutti K."/>
            <person name="Kuo R."/>
            <person name="Ohm R.A."/>
            <person name="Bhattacharya S.S."/>
            <person name="Shirouzu T."/>
            <person name="Yoshinaga Y."/>
            <person name="Martin F.M."/>
            <person name="Grigoriev I.V."/>
            <person name="Hibbett D.S."/>
        </authorList>
    </citation>
    <scope>NUCLEOTIDE SEQUENCE [LARGE SCALE GENOMIC DNA]</scope>
    <source>
        <strain evidence="7 8">L-15889</strain>
    </source>
</reference>
<keyword evidence="2 6" id="KW-0812">Transmembrane</keyword>
<protein>
    <recommendedName>
        <fullName evidence="9">Mid2 domain-containing protein</fullName>
    </recommendedName>
</protein>
<evidence type="ECO:0000256" key="6">
    <source>
        <dbReference type="SAM" id="Phobius"/>
    </source>
</evidence>
<dbReference type="AlphaFoldDB" id="A0A165S2P2"/>
<evidence type="ECO:0000256" key="1">
    <source>
        <dbReference type="ARBA" id="ARBA00004167"/>
    </source>
</evidence>
<comment type="subcellular location">
    <subcellularLocation>
        <location evidence="1">Membrane</location>
        <topology evidence="1">Single-pass membrane protein</topology>
    </subcellularLocation>
</comment>
<gene>
    <name evidence="7" type="ORF">DAEQUDRAFT_736654</name>
</gene>
<sequence>MSGQDVVAIYPTGSTLKLQGNWTDLTVSGDSIYGMLEAGQPVESVYSVDGVSPNTYAGPSNVAQTQSEVEFFISPMLSAGEHQLVFNVTNATADSLFILEFILYQGTGTVTTGAAGESATATSIATDAGAATTPSAVAASAGFSSANVGAIVGGVVGGMAGLAIIGLLVFFWWRGHNRRPYFSAPAGELLQNGKYSMLSGHLKPKPFAQCTAGGPGVAYQTKPQMSGDGGPAWLQYVVQIQPNPPSEAGGSSAYSSSGNGSRPPLTVIGGPPQARSKAAEAGLLSVWQRPTYHADSGVRFDAMGQPSGSAGPSHEADAHTPTDVPPSYSEN</sequence>
<dbReference type="STRING" id="1314783.A0A165S2P2"/>